<proteinExistence type="predicted"/>
<organism evidence="2 3">
    <name type="scientific">Verticillium longisporum</name>
    <name type="common">Verticillium dahliae var. longisporum</name>
    <dbReference type="NCBI Taxonomy" id="100787"/>
    <lineage>
        <taxon>Eukaryota</taxon>
        <taxon>Fungi</taxon>
        <taxon>Dikarya</taxon>
        <taxon>Ascomycota</taxon>
        <taxon>Pezizomycotina</taxon>
        <taxon>Sordariomycetes</taxon>
        <taxon>Hypocreomycetidae</taxon>
        <taxon>Glomerellales</taxon>
        <taxon>Plectosphaerellaceae</taxon>
        <taxon>Verticillium</taxon>
    </lineage>
</organism>
<feature type="region of interest" description="Disordered" evidence="1">
    <location>
        <begin position="1"/>
        <end position="24"/>
    </location>
</feature>
<reference evidence="2 3" key="1">
    <citation type="submission" date="2015-05" db="EMBL/GenBank/DDBJ databases">
        <authorList>
            <person name="Wang D.B."/>
            <person name="Wang M."/>
        </authorList>
    </citation>
    <scope>NUCLEOTIDE SEQUENCE [LARGE SCALE GENOMIC DNA]</scope>
    <source>
        <strain evidence="2">VL1</strain>
    </source>
</reference>
<protein>
    <submittedName>
        <fullName evidence="2">Uncharacterized protein</fullName>
    </submittedName>
</protein>
<gene>
    <name evidence="2" type="ORF">BN1708_001406</name>
</gene>
<evidence type="ECO:0000313" key="3">
    <source>
        <dbReference type="Proteomes" id="UP000044602"/>
    </source>
</evidence>
<accession>A0A0G4MTR5</accession>
<sequence>MPAGPIGLSLSRHKHRKATQAASARGNLAMRTSCQEGRGAPDWPGSLDLCAGTVSEGEV</sequence>
<name>A0A0G4MTR5_VERLO</name>
<evidence type="ECO:0000313" key="2">
    <source>
        <dbReference type="EMBL" id="CRK37370.1"/>
    </source>
</evidence>
<dbReference type="EMBL" id="CVQH01024749">
    <property type="protein sequence ID" value="CRK37370.1"/>
    <property type="molecule type" value="Genomic_DNA"/>
</dbReference>
<evidence type="ECO:0000256" key="1">
    <source>
        <dbReference type="SAM" id="MobiDB-lite"/>
    </source>
</evidence>
<dbReference type="AlphaFoldDB" id="A0A0G4MTR5"/>
<dbReference type="Proteomes" id="UP000044602">
    <property type="component" value="Unassembled WGS sequence"/>
</dbReference>
<keyword evidence="3" id="KW-1185">Reference proteome</keyword>